<sequence>MNICKHKEAVNICSAFNRRLARETCEIFQIKAVFKLRTSARGFESLITPPPMDSNFKESLTIGIPIQATSSSWRKHTLPVYLHHTLVKSIVKQGRLSTCTTVTFRRSLQPPESGLACSGRLETLPICHLYETNSTIWRCPQSRCLAFPLWQLFHNENNLRSATIIIRFNEVAAFVMHGDSFVQSLDSTSHRGYVHDLSLASYRRGFAITSFAVTRAVVHLSLFFCIATMSLFVCTFKALAL</sequence>
<evidence type="ECO:0000313" key="3">
    <source>
        <dbReference type="Proteomes" id="UP000813824"/>
    </source>
</evidence>
<evidence type="ECO:0000313" key="2">
    <source>
        <dbReference type="EMBL" id="KAH8100967.1"/>
    </source>
</evidence>
<keyword evidence="1" id="KW-0472">Membrane</keyword>
<accession>A0A8K0UP39</accession>
<dbReference type="EMBL" id="JAEVFJ010000014">
    <property type="protein sequence ID" value="KAH8100967.1"/>
    <property type="molecule type" value="Genomic_DNA"/>
</dbReference>
<proteinExistence type="predicted"/>
<keyword evidence="1" id="KW-1133">Transmembrane helix</keyword>
<feature type="transmembrane region" description="Helical" evidence="1">
    <location>
        <begin position="216"/>
        <end position="240"/>
    </location>
</feature>
<comment type="caution">
    <text evidence="2">The sequence shown here is derived from an EMBL/GenBank/DDBJ whole genome shotgun (WGS) entry which is preliminary data.</text>
</comment>
<name>A0A8K0UP39_9AGAR</name>
<protein>
    <submittedName>
        <fullName evidence="2">Uncharacterized protein</fullName>
    </submittedName>
</protein>
<dbReference type="AlphaFoldDB" id="A0A8K0UP39"/>
<dbReference type="Proteomes" id="UP000813824">
    <property type="component" value="Unassembled WGS sequence"/>
</dbReference>
<keyword evidence="1" id="KW-0812">Transmembrane</keyword>
<reference evidence="2" key="1">
    <citation type="journal article" date="2021" name="New Phytol.">
        <title>Evolutionary innovations through gain and loss of genes in the ectomycorrhizal Boletales.</title>
        <authorList>
            <person name="Wu G."/>
            <person name="Miyauchi S."/>
            <person name="Morin E."/>
            <person name="Kuo A."/>
            <person name="Drula E."/>
            <person name="Varga T."/>
            <person name="Kohler A."/>
            <person name="Feng B."/>
            <person name="Cao Y."/>
            <person name="Lipzen A."/>
            <person name="Daum C."/>
            <person name="Hundley H."/>
            <person name="Pangilinan J."/>
            <person name="Johnson J."/>
            <person name="Barry K."/>
            <person name="LaButti K."/>
            <person name="Ng V."/>
            <person name="Ahrendt S."/>
            <person name="Min B."/>
            <person name="Choi I.G."/>
            <person name="Park H."/>
            <person name="Plett J.M."/>
            <person name="Magnuson J."/>
            <person name="Spatafora J.W."/>
            <person name="Nagy L.G."/>
            <person name="Henrissat B."/>
            <person name="Grigoriev I.V."/>
            <person name="Yang Z.L."/>
            <person name="Xu J."/>
            <person name="Martin F.M."/>
        </authorList>
    </citation>
    <scope>NUCLEOTIDE SEQUENCE</scope>
    <source>
        <strain evidence="2">KKN 215</strain>
    </source>
</reference>
<keyword evidence="3" id="KW-1185">Reference proteome</keyword>
<evidence type="ECO:0000256" key="1">
    <source>
        <dbReference type="SAM" id="Phobius"/>
    </source>
</evidence>
<gene>
    <name evidence="2" type="ORF">BXZ70DRAFT_141610</name>
</gene>
<organism evidence="2 3">
    <name type="scientific">Cristinia sonorae</name>
    <dbReference type="NCBI Taxonomy" id="1940300"/>
    <lineage>
        <taxon>Eukaryota</taxon>
        <taxon>Fungi</taxon>
        <taxon>Dikarya</taxon>
        <taxon>Basidiomycota</taxon>
        <taxon>Agaricomycotina</taxon>
        <taxon>Agaricomycetes</taxon>
        <taxon>Agaricomycetidae</taxon>
        <taxon>Agaricales</taxon>
        <taxon>Pleurotineae</taxon>
        <taxon>Stephanosporaceae</taxon>
        <taxon>Cristinia</taxon>
    </lineage>
</organism>